<protein>
    <submittedName>
        <fullName evidence="2">Uncharacterized protein</fullName>
    </submittedName>
</protein>
<keyword evidence="3" id="KW-1185">Reference proteome</keyword>
<reference evidence="2" key="1">
    <citation type="journal article" date="2019" name="bioRxiv">
        <title>The Genome of the Zebra Mussel, Dreissena polymorpha: A Resource for Invasive Species Research.</title>
        <authorList>
            <person name="McCartney M.A."/>
            <person name="Auch B."/>
            <person name="Kono T."/>
            <person name="Mallez S."/>
            <person name="Zhang Y."/>
            <person name="Obille A."/>
            <person name="Becker A."/>
            <person name="Abrahante J.E."/>
            <person name="Garbe J."/>
            <person name="Badalamenti J.P."/>
            <person name="Herman A."/>
            <person name="Mangelson H."/>
            <person name="Liachko I."/>
            <person name="Sullivan S."/>
            <person name="Sone E.D."/>
            <person name="Koren S."/>
            <person name="Silverstein K.A.T."/>
            <person name="Beckman K.B."/>
            <person name="Gohl D.M."/>
        </authorList>
    </citation>
    <scope>NUCLEOTIDE SEQUENCE</scope>
    <source>
        <strain evidence="2">Duluth1</strain>
        <tissue evidence="2">Whole animal</tissue>
    </source>
</reference>
<sequence>MRQNRISENGGGDRVLENSGSASSDDRLLYSDVVMIRPIVTSEASMKTTCDVNAAEITNCTSYMMNCTDFALKCTTSVESKAEWRNSNKRKGRKENLLAITYNTTYRKRKNIEIKEESKAEWRNSNKRKGRKENLKAITYNTTYRKRKNTKVKEESKIRSL</sequence>
<organism evidence="2 3">
    <name type="scientific">Dreissena polymorpha</name>
    <name type="common">Zebra mussel</name>
    <name type="synonym">Mytilus polymorpha</name>
    <dbReference type="NCBI Taxonomy" id="45954"/>
    <lineage>
        <taxon>Eukaryota</taxon>
        <taxon>Metazoa</taxon>
        <taxon>Spiralia</taxon>
        <taxon>Lophotrochozoa</taxon>
        <taxon>Mollusca</taxon>
        <taxon>Bivalvia</taxon>
        <taxon>Autobranchia</taxon>
        <taxon>Heteroconchia</taxon>
        <taxon>Euheterodonta</taxon>
        <taxon>Imparidentia</taxon>
        <taxon>Neoheterodontei</taxon>
        <taxon>Myida</taxon>
        <taxon>Dreissenoidea</taxon>
        <taxon>Dreissenidae</taxon>
        <taxon>Dreissena</taxon>
    </lineage>
</organism>
<evidence type="ECO:0000313" key="2">
    <source>
        <dbReference type="EMBL" id="KAH3867656.1"/>
    </source>
</evidence>
<feature type="region of interest" description="Disordered" evidence="1">
    <location>
        <begin position="1"/>
        <end position="24"/>
    </location>
</feature>
<comment type="caution">
    <text evidence="2">The sequence shown here is derived from an EMBL/GenBank/DDBJ whole genome shotgun (WGS) entry which is preliminary data.</text>
</comment>
<evidence type="ECO:0000256" key="1">
    <source>
        <dbReference type="SAM" id="MobiDB-lite"/>
    </source>
</evidence>
<name>A0A9D4M3A5_DREPO</name>
<accession>A0A9D4M3A5</accession>
<reference evidence="2" key="2">
    <citation type="submission" date="2020-11" db="EMBL/GenBank/DDBJ databases">
        <authorList>
            <person name="McCartney M.A."/>
            <person name="Auch B."/>
            <person name="Kono T."/>
            <person name="Mallez S."/>
            <person name="Becker A."/>
            <person name="Gohl D.M."/>
            <person name="Silverstein K.A.T."/>
            <person name="Koren S."/>
            <person name="Bechman K.B."/>
            <person name="Herman A."/>
            <person name="Abrahante J.E."/>
            <person name="Garbe J."/>
        </authorList>
    </citation>
    <scope>NUCLEOTIDE SEQUENCE</scope>
    <source>
        <strain evidence="2">Duluth1</strain>
        <tissue evidence="2">Whole animal</tissue>
    </source>
</reference>
<dbReference type="AlphaFoldDB" id="A0A9D4M3A5"/>
<dbReference type="EMBL" id="JAIWYP010000002">
    <property type="protein sequence ID" value="KAH3867656.1"/>
    <property type="molecule type" value="Genomic_DNA"/>
</dbReference>
<proteinExistence type="predicted"/>
<dbReference type="Proteomes" id="UP000828390">
    <property type="component" value="Unassembled WGS sequence"/>
</dbReference>
<evidence type="ECO:0000313" key="3">
    <source>
        <dbReference type="Proteomes" id="UP000828390"/>
    </source>
</evidence>
<gene>
    <name evidence="2" type="ORF">DPMN_030788</name>
</gene>